<evidence type="ECO:0008006" key="4">
    <source>
        <dbReference type="Google" id="ProtNLM"/>
    </source>
</evidence>
<dbReference type="AlphaFoldDB" id="A0A7S2PQA0"/>
<evidence type="ECO:0000313" key="3">
    <source>
        <dbReference type="EMBL" id="CAD9613201.1"/>
    </source>
</evidence>
<keyword evidence="2" id="KW-0812">Transmembrane</keyword>
<reference evidence="3" key="1">
    <citation type="submission" date="2021-01" db="EMBL/GenBank/DDBJ databases">
        <authorList>
            <person name="Corre E."/>
            <person name="Pelletier E."/>
            <person name="Niang G."/>
            <person name="Scheremetjew M."/>
            <person name="Finn R."/>
            <person name="Kale V."/>
            <person name="Holt S."/>
            <person name="Cochrane G."/>
            <person name="Meng A."/>
            <person name="Brown T."/>
            <person name="Cohen L."/>
        </authorList>
    </citation>
    <scope>NUCLEOTIDE SEQUENCE</scope>
    <source>
        <strain evidence="3">RCC3387</strain>
    </source>
</reference>
<keyword evidence="2" id="KW-1133">Transmembrane helix</keyword>
<feature type="transmembrane region" description="Helical" evidence="2">
    <location>
        <begin position="31"/>
        <end position="51"/>
    </location>
</feature>
<dbReference type="SUPFAM" id="SSF56399">
    <property type="entry name" value="ADP-ribosylation"/>
    <property type="match status" value="1"/>
</dbReference>
<gene>
    <name evidence="3" type="ORF">BRAN1462_LOCUS41920</name>
</gene>
<dbReference type="Gene3D" id="3.90.228.10">
    <property type="match status" value="1"/>
</dbReference>
<feature type="region of interest" description="Disordered" evidence="1">
    <location>
        <begin position="1"/>
        <end position="22"/>
    </location>
</feature>
<evidence type="ECO:0000256" key="1">
    <source>
        <dbReference type="SAM" id="MobiDB-lite"/>
    </source>
</evidence>
<dbReference type="EMBL" id="HBGW01065755">
    <property type="protein sequence ID" value="CAD9613201.1"/>
    <property type="molecule type" value="Transcribed_RNA"/>
</dbReference>
<protein>
    <recommendedName>
        <fullName evidence="4">PARP catalytic domain-containing protein</fullName>
    </recommendedName>
</protein>
<organism evidence="3">
    <name type="scientific">Zooxanthella nutricula</name>
    <dbReference type="NCBI Taxonomy" id="1333877"/>
    <lineage>
        <taxon>Eukaryota</taxon>
        <taxon>Sar</taxon>
        <taxon>Alveolata</taxon>
        <taxon>Dinophyceae</taxon>
        <taxon>Peridiniales</taxon>
        <taxon>Peridiniales incertae sedis</taxon>
        <taxon>Zooxanthella</taxon>
    </lineage>
</organism>
<evidence type="ECO:0000256" key="2">
    <source>
        <dbReference type="SAM" id="Phobius"/>
    </source>
</evidence>
<sequence length="252" mass="26858">MFGAGPPSAALMAGPQAPQGPPGQAVCGRSAVLMVAWFVLLAGALSVAVWARFLRPPPVPVPPAILQLALQAGGGNGQHRGNNSSPMRATVEGIFRGTHVQGFKSVASELEFRSMVHSGVSATGQFGPVELSPSAQSLRAAFEQLGFARGTFYHGTKNINIPSILGLGFLVSDGWHGKGVYTAKTYAHAQCYAGGGEPVVKVDVYWRDQAKDRYIRHVNHDSIINDVYLVKDPLLMFPIEVIRCCHGDLPCL</sequence>
<accession>A0A7S2PQA0</accession>
<feature type="compositionally biased region" description="Low complexity" evidence="1">
    <location>
        <begin position="13"/>
        <end position="22"/>
    </location>
</feature>
<proteinExistence type="predicted"/>
<name>A0A7S2PQA0_9DINO</name>
<keyword evidence="2" id="KW-0472">Membrane</keyword>